<feature type="compositionally biased region" description="Basic and acidic residues" evidence="1">
    <location>
        <begin position="20"/>
        <end position="31"/>
    </location>
</feature>
<accession>A0ABR1YGK9</accession>
<reference evidence="3 4" key="1">
    <citation type="submission" date="2024-04" db="EMBL/GenBank/DDBJ databases">
        <title>Phyllosticta paracitricarpa is synonymous to the EU quarantine fungus P. citricarpa based on phylogenomic analyses.</title>
        <authorList>
            <consortium name="Lawrence Berkeley National Laboratory"/>
            <person name="Van Ingen-Buijs V.A."/>
            <person name="Van Westerhoven A.C."/>
            <person name="Haridas S."/>
            <person name="Skiadas P."/>
            <person name="Martin F."/>
            <person name="Groenewald J.Z."/>
            <person name="Crous P.W."/>
            <person name="Seidl M.F."/>
        </authorList>
    </citation>
    <scope>NUCLEOTIDE SEQUENCE [LARGE SCALE GENOMIC DNA]</scope>
    <source>
        <strain evidence="3 4">CBS 123374</strain>
    </source>
</reference>
<feature type="compositionally biased region" description="Basic residues" evidence="1">
    <location>
        <begin position="51"/>
        <end position="66"/>
    </location>
</feature>
<name>A0ABR1YGK9_9PEZI</name>
<sequence length="616" mass="67787">MPPGSPLSEDSPTESSGIQERVRSILDENGRPESIYALPVPTPSPASSTRSRPRLLSRLNIFRRTRPPMSAKANAETESESVPRPSTDSNDSAWPIVPHQPAALQTRHGNAPRTPPAAEIRRQESSEHVDLEAAPMSIETQKEATRHTRPRKKRRRKKTTRFCGFRISPKRIKVVLIICSGLFLVAVAALYLSIGLTRRISRELHIVFILLIMAATMVFSHSSIRLCMLCRAPHSSSSRRHNRQIPDPVEAVGPPSFNPRTPIRVHLARDEDMGADNSAAAAPRLSTTSPTAVYSFSTPPARQTFSAPTTPRPSVSPALGFAPPNFSRPNPRPPPPSYGVWRTSVPLDPNLLHWQRASSPPPLPNTLAISLPVSVSSTPQIGSLPHEQEYEQQPRKPQWQRGGASPARGLGRTSEQSSRGGSPNQQRRPGPRGISPPRETSPSRPPSYVSEDGISYIFDATPPPRPWPLPQFNQQRHPSPPDGGVGGRRPSYASPSPRSQAAFPLPLPQPQPQPLSFRPYQPGPPFPYPFPFPSYPPLPHPSFYPPSFPLQRSASVGTGLSHIHPAERKLYGGIGRVGEGGRYPQFTAFEDSPGEWIARRMRISGLRPEDVHPAYR</sequence>
<proteinExistence type="predicted"/>
<feature type="compositionally biased region" description="Low complexity" evidence="1">
    <location>
        <begin position="488"/>
        <end position="504"/>
    </location>
</feature>
<dbReference type="Proteomes" id="UP001492380">
    <property type="component" value="Unassembled WGS sequence"/>
</dbReference>
<dbReference type="EMBL" id="JBBWRZ010000009">
    <property type="protein sequence ID" value="KAK8229177.1"/>
    <property type="molecule type" value="Genomic_DNA"/>
</dbReference>
<keyword evidence="2" id="KW-0812">Transmembrane</keyword>
<evidence type="ECO:0000313" key="3">
    <source>
        <dbReference type="EMBL" id="KAK8229177.1"/>
    </source>
</evidence>
<evidence type="ECO:0000256" key="2">
    <source>
        <dbReference type="SAM" id="Phobius"/>
    </source>
</evidence>
<feature type="transmembrane region" description="Helical" evidence="2">
    <location>
        <begin position="174"/>
        <end position="194"/>
    </location>
</feature>
<organism evidence="3 4">
    <name type="scientific">Phyllosticta capitalensis</name>
    <dbReference type="NCBI Taxonomy" id="121624"/>
    <lineage>
        <taxon>Eukaryota</taxon>
        <taxon>Fungi</taxon>
        <taxon>Dikarya</taxon>
        <taxon>Ascomycota</taxon>
        <taxon>Pezizomycotina</taxon>
        <taxon>Dothideomycetes</taxon>
        <taxon>Dothideomycetes incertae sedis</taxon>
        <taxon>Botryosphaeriales</taxon>
        <taxon>Phyllostictaceae</taxon>
        <taxon>Phyllosticta</taxon>
    </lineage>
</organism>
<feature type="transmembrane region" description="Helical" evidence="2">
    <location>
        <begin position="206"/>
        <end position="230"/>
    </location>
</feature>
<feature type="compositionally biased region" description="Low complexity" evidence="1">
    <location>
        <begin position="427"/>
        <end position="442"/>
    </location>
</feature>
<keyword evidence="4" id="KW-1185">Reference proteome</keyword>
<evidence type="ECO:0000313" key="4">
    <source>
        <dbReference type="Proteomes" id="UP001492380"/>
    </source>
</evidence>
<feature type="compositionally biased region" description="Polar residues" evidence="1">
    <location>
        <begin position="285"/>
        <end position="313"/>
    </location>
</feature>
<feature type="region of interest" description="Disordered" evidence="1">
    <location>
        <begin position="1"/>
        <end position="157"/>
    </location>
</feature>
<protein>
    <submittedName>
        <fullName evidence="3">Uncharacterized protein</fullName>
    </submittedName>
</protein>
<feature type="compositionally biased region" description="Polar residues" evidence="1">
    <location>
        <begin position="413"/>
        <end position="426"/>
    </location>
</feature>
<feature type="compositionally biased region" description="Basic residues" evidence="1">
    <location>
        <begin position="147"/>
        <end position="157"/>
    </location>
</feature>
<comment type="caution">
    <text evidence="3">The sequence shown here is derived from an EMBL/GenBank/DDBJ whole genome shotgun (WGS) entry which is preliminary data.</text>
</comment>
<feature type="region of interest" description="Disordered" evidence="1">
    <location>
        <begin position="276"/>
        <end position="341"/>
    </location>
</feature>
<gene>
    <name evidence="3" type="ORF">HDK90DRAFT_349361</name>
</gene>
<feature type="compositionally biased region" description="Basic and acidic residues" evidence="1">
    <location>
        <begin position="119"/>
        <end position="131"/>
    </location>
</feature>
<keyword evidence="2" id="KW-1133">Transmembrane helix</keyword>
<feature type="region of interest" description="Disordered" evidence="1">
    <location>
        <begin position="378"/>
        <end position="522"/>
    </location>
</feature>
<keyword evidence="2" id="KW-0472">Membrane</keyword>
<evidence type="ECO:0000256" key="1">
    <source>
        <dbReference type="SAM" id="MobiDB-lite"/>
    </source>
</evidence>
<feature type="compositionally biased region" description="Polar residues" evidence="1">
    <location>
        <begin position="8"/>
        <end position="18"/>
    </location>
</feature>